<keyword evidence="3" id="KW-1185">Reference proteome</keyword>
<evidence type="ECO:0000313" key="2">
    <source>
        <dbReference type="EMBL" id="MBV4451575.1"/>
    </source>
</evidence>
<dbReference type="PRINTS" id="PR00081">
    <property type="entry name" value="GDHRDH"/>
</dbReference>
<dbReference type="PANTHER" id="PTHR43313">
    <property type="entry name" value="SHORT-CHAIN DEHYDROGENASE/REDUCTASE FAMILY 9C"/>
    <property type="match status" value="1"/>
</dbReference>
<dbReference type="Pfam" id="PF00106">
    <property type="entry name" value="adh_short"/>
    <property type="match status" value="1"/>
</dbReference>
<accession>A0ABS6NTT4</accession>
<dbReference type="Gene3D" id="3.40.50.720">
    <property type="entry name" value="NAD(P)-binding Rossmann-like Domain"/>
    <property type="match status" value="1"/>
</dbReference>
<reference evidence="2" key="1">
    <citation type="submission" date="2021-06" db="EMBL/GenBank/DDBJ databases">
        <title>Updating the genus Pseudomonas: Description of 43 new species and partition of the Pseudomonas putida group.</title>
        <authorList>
            <person name="Girard L."/>
            <person name="Lood C."/>
            <person name="Vandamme P."/>
            <person name="Rokni-Zadeh H."/>
            <person name="Van Noort V."/>
            <person name="Hofte M."/>
            <person name="Lavigne R."/>
            <person name="De Mot R."/>
        </authorList>
    </citation>
    <scope>NUCLEOTIDE SEQUENCE</scope>
    <source>
        <strain evidence="2">SWRI103</strain>
    </source>
</reference>
<name>A0ABS6NTT4_9PSED</name>
<sequence>MSKKSVLVTGASSGLGHAAALMLARNGFHVFAAAREIRGVFNGQANVEEVRLDITDEASVAQALEKIAAKNTAYPLWGLINNAGICVPSPLEMLSPQELRRQLDTNVIGQLQVTQAMLPLLRENCGRIINITSGLGSIAVPYLGAYSIAQFAKMAFTDALRRELANSGVTVSVVQPGAIYTPIWDKFLATGQEIMNQVSGEARQIYARSFTEFLKQSEALARAATTSEADFAEVILDVLTTAQPLAQYSVGNDAQSFVDMAKSATTAELDAMFAAQMPTGTDFGSAQKIGQAS</sequence>
<dbReference type="Proteomes" id="UP001048976">
    <property type="component" value="Unassembled WGS sequence"/>
</dbReference>
<dbReference type="PANTHER" id="PTHR43313:SF1">
    <property type="entry name" value="3BETA-HYDROXYSTEROID DEHYDROGENASE DHS-16"/>
    <property type="match status" value="1"/>
</dbReference>
<dbReference type="PRINTS" id="PR00080">
    <property type="entry name" value="SDRFAMILY"/>
</dbReference>
<gene>
    <name evidence="2" type="ORF">KVG91_03040</name>
</gene>
<proteinExistence type="inferred from homology"/>
<comment type="similarity">
    <text evidence="1">Belongs to the short-chain dehydrogenases/reductases (SDR) family.</text>
</comment>
<dbReference type="SUPFAM" id="SSF51735">
    <property type="entry name" value="NAD(P)-binding Rossmann-fold domains"/>
    <property type="match status" value="1"/>
</dbReference>
<comment type="caution">
    <text evidence="2">The sequence shown here is derived from an EMBL/GenBank/DDBJ whole genome shotgun (WGS) entry which is preliminary data.</text>
</comment>
<dbReference type="InterPro" id="IPR036291">
    <property type="entry name" value="NAD(P)-bd_dom_sf"/>
</dbReference>
<dbReference type="InterPro" id="IPR002347">
    <property type="entry name" value="SDR_fam"/>
</dbReference>
<dbReference type="RefSeq" id="WP_169378256.1">
    <property type="nucleotide sequence ID" value="NZ_JAHSTY010000001.1"/>
</dbReference>
<evidence type="ECO:0000256" key="1">
    <source>
        <dbReference type="RuleBase" id="RU000363"/>
    </source>
</evidence>
<dbReference type="EMBL" id="JAHSTY010000001">
    <property type="protein sequence ID" value="MBV4451575.1"/>
    <property type="molecule type" value="Genomic_DNA"/>
</dbReference>
<protein>
    <submittedName>
        <fullName evidence="2">SDR family NAD(P)-dependent oxidoreductase</fullName>
    </submittedName>
</protein>
<evidence type="ECO:0000313" key="3">
    <source>
        <dbReference type="Proteomes" id="UP001048976"/>
    </source>
</evidence>
<organism evidence="2 3">
    <name type="scientific">Pseudomonas azadiae</name>
    <dbReference type="NCBI Taxonomy" id="2843612"/>
    <lineage>
        <taxon>Bacteria</taxon>
        <taxon>Pseudomonadati</taxon>
        <taxon>Pseudomonadota</taxon>
        <taxon>Gammaproteobacteria</taxon>
        <taxon>Pseudomonadales</taxon>
        <taxon>Pseudomonadaceae</taxon>
        <taxon>Pseudomonas</taxon>
    </lineage>
</organism>